<evidence type="ECO:0000313" key="2">
    <source>
        <dbReference type="EMBL" id="OAE48454.1"/>
    </source>
</evidence>
<dbReference type="InterPro" id="IPR000182">
    <property type="entry name" value="GNAT_dom"/>
</dbReference>
<dbReference type="CDD" id="cd04301">
    <property type="entry name" value="NAT_SF"/>
    <property type="match status" value="1"/>
</dbReference>
<proteinExistence type="predicted"/>
<name>A0A176XHQ7_AGRTU</name>
<dbReference type="SUPFAM" id="SSF55729">
    <property type="entry name" value="Acyl-CoA N-acyltransferases (Nat)"/>
    <property type="match status" value="1"/>
</dbReference>
<reference evidence="2 3" key="1">
    <citation type="submission" date="2016-05" db="EMBL/GenBank/DDBJ databases">
        <authorList>
            <person name="Lavstsen T."/>
            <person name="Jespersen J.S."/>
        </authorList>
    </citation>
    <scope>NUCLEOTIDE SEQUENCE [LARGE SCALE GENOMIC DNA]</scope>
    <source>
        <strain evidence="2 3">KCJ1736</strain>
    </source>
</reference>
<feature type="domain" description="N-acetyltransferase" evidence="1">
    <location>
        <begin position="132"/>
        <end position="266"/>
    </location>
</feature>
<dbReference type="PROSITE" id="PS51186">
    <property type="entry name" value="GNAT"/>
    <property type="match status" value="1"/>
</dbReference>
<dbReference type="GO" id="GO:0016747">
    <property type="term" value="F:acyltransferase activity, transferring groups other than amino-acyl groups"/>
    <property type="evidence" value="ECO:0007669"/>
    <property type="project" value="InterPro"/>
</dbReference>
<dbReference type="Gene3D" id="3.40.630.30">
    <property type="match status" value="1"/>
</dbReference>
<evidence type="ECO:0000259" key="1">
    <source>
        <dbReference type="PROSITE" id="PS51186"/>
    </source>
</evidence>
<organism evidence="2 3">
    <name type="scientific">Agrobacterium tumefaciens</name>
    <dbReference type="NCBI Taxonomy" id="358"/>
    <lineage>
        <taxon>Bacteria</taxon>
        <taxon>Pseudomonadati</taxon>
        <taxon>Pseudomonadota</taxon>
        <taxon>Alphaproteobacteria</taxon>
        <taxon>Hyphomicrobiales</taxon>
        <taxon>Rhizobiaceae</taxon>
        <taxon>Rhizobium/Agrobacterium group</taxon>
        <taxon>Agrobacterium</taxon>
        <taxon>Agrobacterium tumefaciens complex</taxon>
    </lineage>
</organism>
<evidence type="ECO:0000313" key="3">
    <source>
        <dbReference type="Proteomes" id="UP000077098"/>
    </source>
</evidence>
<dbReference type="InterPro" id="IPR016181">
    <property type="entry name" value="Acyl_CoA_acyltransferase"/>
</dbReference>
<gene>
    <name evidence="2" type="ORF">A7J57_22535</name>
</gene>
<sequence>MFPIDSDTCESISQLAAMWAKLVADVGGTVAEEPGLAIRWADSPFVFYNALVATEPLKDEEQTRNLLVRSAEFMQSCTQPGCLWLFDDLISPDVRNDLPRLAQEEGLESTFQCWGMSGEIFDRREPHHPLLRFERVASEKHLEEYALLNARAYGLPEERAVVAFRASRLWLDEIFAYVAYEGLDPVACAGACVVDGRLFLILVASESTHRRRGFGKAVTLKALTEASRATGIKRVCLQATTDGRPVYEKLGLRVNGSLQLLSPITL</sequence>
<accession>A0A176XHQ7</accession>
<comment type="caution">
    <text evidence="2">The sequence shown here is derived from an EMBL/GenBank/DDBJ whole genome shotgun (WGS) entry which is preliminary data.</text>
</comment>
<dbReference type="Pfam" id="PF00583">
    <property type="entry name" value="Acetyltransf_1"/>
    <property type="match status" value="1"/>
</dbReference>
<protein>
    <recommendedName>
        <fullName evidence="1">N-acetyltransferase domain-containing protein</fullName>
    </recommendedName>
</protein>
<dbReference type="AlphaFoldDB" id="A0A176XHQ7"/>
<dbReference type="EMBL" id="LXPS01000006">
    <property type="protein sequence ID" value="OAE48454.1"/>
    <property type="molecule type" value="Genomic_DNA"/>
</dbReference>
<dbReference type="RefSeq" id="WP_063947951.1">
    <property type="nucleotide sequence ID" value="NZ_LXPS01000006.1"/>
</dbReference>
<dbReference type="Proteomes" id="UP000077098">
    <property type="component" value="Unassembled WGS sequence"/>
</dbReference>